<accession>A0A1W2E575</accession>
<keyword evidence="1" id="KW-0812">Transmembrane</keyword>
<reference evidence="2 3" key="1">
    <citation type="submission" date="2017-04" db="EMBL/GenBank/DDBJ databases">
        <authorList>
            <person name="Afonso C.L."/>
            <person name="Miller P.J."/>
            <person name="Scott M.A."/>
            <person name="Spackman E."/>
            <person name="Goraichik I."/>
            <person name="Dimitrov K.M."/>
            <person name="Suarez D.L."/>
            <person name="Swayne D.E."/>
        </authorList>
    </citation>
    <scope>NUCLEOTIDE SEQUENCE [LARGE SCALE GENOMIC DNA]</scope>
    <source>
        <strain evidence="2 3">DSM 5090</strain>
    </source>
</reference>
<feature type="transmembrane region" description="Helical" evidence="1">
    <location>
        <begin position="20"/>
        <end position="41"/>
    </location>
</feature>
<gene>
    <name evidence="2" type="ORF">SAMN04488500_12071</name>
</gene>
<evidence type="ECO:0000313" key="2">
    <source>
        <dbReference type="EMBL" id="SMD04562.1"/>
    </source>
</evidence>
<dbReference type="AlphaFoldDB" id="A0A1W2E575"/>
<organism evidence="2 3">
    <name type="scientific">Sporomusa malonica</name>
    <dbReference type="NCBI Taxonomy" id="112901"/>
    <lineage>
        <taxon>Bacteria</taxon>
        <taxon>Bacillati</taxon>
        <taxon>Bacillota</taxon>
        <taxon>Negativicutes</taxon>
        <taxon>Selenomonadales</taxon>
        <taxon>Sporomusaceae</taxon>
        <taxon>Sporomusa</taxon>
    </lineage>
</organism>
<name>A0A1W2E575_9FIRM</name>
<evidence type="ECO:0000313" key="3">
    <source>
        <dbReference type="Proteomes" id="UP000192738"/>
    </source>
</evidence>
<evidence type="ECO:0000256" key="1">
    <source>
        <dbReference type="SAM" id="Phobius"/>
    </source>
</evidence>
<dbReference type="STRING" id="112901.SAMN04488500_12071"/>
<keyword evidence="1" id="KW-1133">Transmembrane helix</keyword>
<keyword evidence="3" id="KW-1185">Reference proteome</keyword>
<protein>
    <submittedName>
        <fullName evidence="2">Uncharacterized protein</fullName>
    </submittedName>
</protein>
<keyword evidence="1" id="KW-0472">Membrane</keyword>
<proteinExistence type="predicted"/>
<dbReference type="Proteomes" id="UP000192738">
    <property type="component" value="Unassembled WGS sequence"/>
</dbReference>
<dbReference type="EMBL" id="FWXI01000020">
    <property type="protein sequence ID" value="SMD04562.1"/>
    <property type="molecule type" value="Genomic_DNA"/>
</dbReference>
<feature type="transmembrane region" description="Helical" evidence="1">
    <location>
        <begin position="53"/>
        <end position="75"/>
    </location>
</feature>
<dbReference type="OrthoDB" id="1683651at2"/>
<dbReference type="RefSeq" id="WP_084577542.1">
    <property type="nucleotide sequence ID" value="NZ_CP155572.1"/>
</dbReference>
<sequence>MSNLYYYWQKLAYQLVHQTTLWLLIVFFATALVAWVLGSVLEKHNGRDREAKFARKTAAIYAAAAAGLWLFSILFK</sequence>